<feature type="signal peptide" evidence="1">
    <location>
        <begin position="1"/>
        <end position="23"/>
    </location>
</feature>
<protein>
    <submittedName>
        <fullName evidence="2">Transporter</fullName>
    </submittedName>
</protein>
<proteinExistence type="predicted"/>
<dbReference type="InterPro" id="IPR025737">
    <property type="entry name" value="FApF"/>
</dbReference>
<evidence type="ECO:0000313" key="2">
    <source>
        <dbReference type="EMBL" id="MBT0726430.1"/>
    </source>
</evidence>
<feature type="chain" id="PRO_5045521500" evidence="1">
    <location>
        <begin position="24"/>
        <end position="293"/>
    </location>
</feature>
<evidence type="ECO:0000256" key="1">
    <source>
        <dbReference type="SAM" id="SignalP"/>
    </source>
</evidence>
<dbReference type="Proteomes" id="UP000786875">
    <property type="component" value="Unassembled WGS sequence"/>
</dbReference>
<evidence type="ECO:0000313" key="3">
    <source>
        <dbReference type="Proteomes" id="UP000786875"/>
    </source>
</evidence>
<organism evidence="2 3">
    <name type="scientific">Rosenbergiella australiborealis</name>
    <dbReference type="NCBI Taxonomy" id="1544696"/>
    <lineage>
        <taxon>Bacteria</taxon>
        <taxon>Pseudomonadati</taxon>
        <taxon>Pseudomonadota</taxon>
        <taxon>Gammaproteobacteria</taxon>
        <taxon>Enterobacterales</taxon>
        <taxon>Erwiniaceae</taxon>
        <taxon>Rosenbergiella</taxon>
    </lineage>
</organism>
<keyword evidence="1" id="KW-0732">Signal</keyword>
<keyword evidence="3" id="KW-1185">Reference proteome</keyword>
<reference evidence="2 3" key="1">
    <citation type="submission" date="2020-04" db="EMBL/GenBank/DDBJ databases">
        <title>Genome sequencing of Rosenbergiella species.</title>
        <authorList>
            <person name="Alvarez-Perez S."/>
            <person name="Lievens B."/>
        </authorList>
    </citation>
    <scope>NUCLEOTIDE SEQUENCE [LARGE SCALE GENOMIC DNA]</scope>
    <source>
        <strain evidence="2 3">CdVSA20.1</strain>
    </source>
</reference>
<sequence>MKITLSQVGFLVATALFATDSFAVDVNTGDYDALPAGTNLAMVYLQYSEANDFYQQGERNKGYLRTEMSITRIIHYTEIGGILVDPQILLPYGAVRGASVNGQSLGNATGFGDPIIGATFWVVNQPQAGYVGRYVGITPLLTLPLGNYDRHHAINIGENRYKADLQIGWVEPLYKQFSFELLQDSVFYGHNDDAGSGDQTLTQHPTYEVQTNLRYDFNHTQKMALGYALYTGGRQHLDGDYNETKTASQQMRLEYQQLFAGHFQVSTQLIHDFNVQSGYKKDTGLNLRLLYLF</sequence>
<gene>
    <name evidence="2" type="ORF">HGT73_03375</name>
</gene>
<dbReference type="Pfam" id="PF13557">
    <property type="entry name" value="Phenol_MetA_deg"/>
    <property type="match status" value="1"/>
</dbReference>
<dbReference type="EMBL" id="JABBFO010000002">
    <property type="protein sequence ID" value="MBT0726430.1"/>
    <property type="molecule type" value="Genomic_DNA"/>
</dbReference>
<name>A0ABS5T274_9GAMM</name>
<dbReference type="RefSeq" id="WP_214212255.1">
    <property type="nucleotide sequence ID" value="NZ_JABBFO010000002.1"/>
</dbReference>
<comment type="caution">
    <text evidence="2">The sequence shown here is derived from an EMBL/GenBank/DDBJ whole genome shotgun (WGS) entry which is preliminary data.</text>
</comment>
<accession>A0ABS5T274</accession>